<keyword evidence="1" id="KW-1133">Transmembrane helix</keyword>
<sequence length="74" mass="7837">MTFKIGNLAREAVNLALGIGFAELAFSILLKIASCVFLRAEGGIKRNDTAGGGIGKVILYDQLALPGLRQMKVC</sequence>
<proteinExistence type="predicted"/>
<name>A0A645D2W5_9ZZZZ</name>
<comment type="caution">
    <text evidence="2">The sequence shown here is derived from an EMBL/GenBank/DDBJ whole genome shotgun (WGS) entry which is preliminary data.</text>
</comment>
<keyword evidence="1" id="KW-0472">Membrane</keyword>
<feature type="transmembrane region" description="Helical" evidence="1">
    <location>
        <begin position="12"/>
        <end position="38"/>
    </location>
</feature>
<keyword evidence="1" id="KW-0812">Transmembrane</keyword>
<evidence type="ECO:0000313" key="2">
    <source>
        <dbReference type="EMBL" id="MPM83634.1"/>
    </source>
</evidence>
<dbReference type="EMBL" id="VSSQ01032389">
    <property type="protein sequence ID" value="MPM83634.1"/>
    <property type="molecule type" value="Genomic_DNA"/>
</dbReference>
<evidence type="ECO:0000256" key="1">
    <source>
        <dbReference type="SAM" id="Phobius"/>
    </source>
</evidence>
<gene>
    <name evidence="2" type="ORF">SDC9_130703</name>
</gene>
<protein>
    <submittedName>
        <fullName evidence="2">Uncharacterized protein</fullName>
    </submittedName>
</protein>
<dbReference type="AlphaFoldDB" id="A0A645D2W5"/>
<reference evidence="2" key="1">
    <citation type="submission" date="2019-08" db="EMBL/GenBank/DDBJ databases">
        <authorList>
            <person name="Kucharzyk K."/>
            <person name="Murdoch R.W."/>
            <person name="Higgins S."/>
            <person name="Loffler F."/>
        </authorList>
    </citation>
    <scope>NUCLEOTIDE SEQUENCE</scope>
</reference>
<organism evidence="2">
    <name type="scientific">bioreactor metagenome</name>
    <dbReference type="NCBI Taxonomy" id="1076179"/>
    <lineage>
        <taxon>unclassified sequences</taxon>
        <taxon>metagenomes</taxon>
        <taxon>ecological metagenomes</taxon>
    </lineage>
</organism>
<accession>A0A645D2W5</accession>